<sequence length="84" mass="9437">MNGAKSSFRIFVIIGLAITIIVGCSNSEKVDGVNLVSDEAGIVQSEKLDREKRDYSNGEVTQREVRNFVLEHTNVVEIVHYRKN</sequence>
<proteinExistence type="predicted"/>
<name>A0A1S2LVN1_9BACI</name>
<evidence type="ECO:0000313" key="1">
    <source>
        <dbReference type="EMBL" id="OIJ15415.1"/>
    </source>
</evidence>
<comment type="caution">
    <text evidence="1">The sequence shown here is derived from an EMBL/GenBank/DDBJ whole genome shotgun (WGS) entry which is preliminary data.</text>
</comment>
<reference evidence="1 2" key="1">
    <citation type="submission" date="2016-10" db="EMBL/GenBank/DDBJ databases">
        <title>Draft genome sequences of four alkaliphilic bacteria belonging to the Anaerobacillus genus.</title>
        <authorList>
            <person name="Bassil N.M."/>
            <person name="Lloyd J.R."/>
        </authorList>
    </citation>
    <scope>NUCLEOTIDE SEQUENCE [LARGE SCALE GENOMIC DNA]</scope>
    <source>
        <strain evidence="1 2">DSM 18345</strain>
    </source>
</reference>
<keyword evidence="2" id="KW-1185">Reference proteome</keyword>
<gene>
    <name evidence="1" type="ORF">BKP37_06470</name>
</gene>
<dbReference type="AlphaFoldDB" id="A0A1S2LVN1"/>
<organism evidence="1 2">
    <name type="scientific">Anaerobacillus alkalilacustris</name>
    <dbReference type="NCBI Taxonomy" id="393763"/>
    <lineage>
        <taxon>Bacteria</taxon>
        <taxon>Bacillati</taxon>
        <taxon>Bacillota</taxon>
        <taxon>Bacilli</taxon>
        <taxon>Bacillales</taxon>
        <taxon>Bacillaceae</taxon>
        <taxon>Anaerobacillus</taxon>
    </lineage>
</organism>
<protein>
    <submittedName>
        <fullName evidence="1">Uncharacterized protein</fullName>
    </submittedName>
</protein>
<dbReference type="PROSITE" id="PS51257">
    <property type="entry name" value="PROKAR_LIPOPROTEIN"/>
    <property type="match status" value="1"/>
</dbReference>
<accession>A0A1S2LVN1</accession>
<evidence type="ECO:0000313" key="2">
    <source>
        <dbReference type="Proteomes" id="UP000179524"/>
    </source>
</evidence>
<dbReference type="RefSeq" id="WP_071308817.1">
    <property type="nucleotide sequence ID" value="NZ_MLQR01000012.1"/>
</dbReference>
<dbReference type="EMBL" id="MLQR01000012">
    <property type="protein sequence ID" value="OIJ15415.1"/>
    <property type="molecule type" value="Genomic_DNA"/>
</dbReference>
<dbReference type="Proteomes" id="UP000179524">
    <property type="component" value="Unassembled WGS sequence"/>
</dbReference>